<dbReference type="InterPro" id="IPR039420">
    <property type="entry name" value="WalR-like"/>
</dbReference>
<organism evidence="8 9">
    <name type="scientific">Paenibacillus residui</name>
    <dbReference type="NCBI Taxonomy" id="629724"/>
    <lineage>
        <taxon>Bacteria</taxon>
        <taxon>Bacillati</taxon>
        <taxon>Bacillota</taxon>
        <taxon>Bacilli</taxon>
        <taxon>Bacillales</taxon>
        <taxon>Paenibacillaceae</taxon>
        <taxon>Paenibacillus</taxon>
    </lineage>
</organism>
<sequence>MKIKLLIVDDHLIVINGLKYYFQTKPNIDVVGYALNGEEALQQVEAVNPDIVLMDIQMPHMNGIEATKQIVQRFPAVKVIILTSFSDRDSIIPAIKAGAIGYQLKDVDPDVLTETIFAAMDGQKVIHPEIANKLMTFVASEAEADFRFNRLTSKEKEVLYHITLGQSNKEIAAELHIADKTVKTHISNILSKMEVQDRTQAALYTLRNGWFE</sequence>
<dbReference type="PRINTS" id="PR00038">
    <property type="entry name" value="HTHLUXR"/>
</dbReference>
<keyword evidence="3" id="KW-0238">DNA-binding</keyword>
<evidence type="ECO:0000256" key="3">
    <source>
        <dbReference type="ARBA" id="ARBA00023125"/>
    </source>
</evidence>
<feature type="modified residue" description="4-aspartylphosphate" evidence="5">
    <location>
        <position position="55"/>
    </location>
</feature>
<dbReference type="SMART" id="SM00421">
    <property type="entry name" value="HTH_LUXR"/>
    <property type="match status" value="1"/>
</dbReference>
<dbReference type="PROSITE" id="PS50043">
    <property type="entry name" value="HTH_LUXR_2"/>
    <property type="match status" value="1"/>
</dbReference>
<dbReference type="InterPro" id="IPR011006">
    <property type="entry name" value="CheY-like_superfamily"/>
</dbReference>
<keyword evidence="2" id="KW-0805">Transcription regulation</keyword>
<dbReference type="PROSITE" id="PS50110">
    <property type="entry name" value="RESPONSE_REGULATORY"/>
    <property type="match status" value="1"/>
</dbReference>
<dbReference type="SMART" id="SM00448">
    <property type="entry name" value="REC"/>
    <property type="match status" value="1"/>
</dbReference>
<evidence type="ECO:0000313" key="9">
    <source>
        <dbReference type="Proteomes" id="UP001597120"/>
    </source>
</evidence>
<dbReference type="InterPro" id="IPR016032">
    <property type="entry name" value="Sig_transdc_resp-reg_C-effctor"/>
</dbReference>
<reference evidence="9" key="1">
    <citation type="journal article" date="2019" name="Int. J. Syst. Evol. Microbiol.">
        <title>The Global Catalogue of Microorganisms (GCM) 10K type strain sequencing project: providing services to taxonomists for standard genome sequencing and annotation.</title>
        <authorList>
            <consortium name="The Broad Institute Genomics Platform"/>
            <consortium name="The Broad Institute Genome Sequencing Center for Infectious Disease"/>
            <person name="Wu L."/>
            <person name="Ma J."/>
        </authorList>
    </citation>
    <scope>NUCLEOTIDE SEQUENCE [LARGE SCALE GENOMIC DNA]</scope>
    <source>
        <strain evidence="9">CCUG 57263</strain>
    </source>
</reference>
<comment type="caution">
    <text evidence="8">The sequence shown here is derived from an EMBL/GenBank/DDBJ whole genome shotgun (WGS) entry which is preliminary data.</text>
</comment>
<dbReference type="Pfam" id="PF00196">
    <property type="entry name" value="GerE"/>
    <property type="match status" value="1"/>
</dbReference>
<evidence type="ECO:0000256" key="1">
    <source>
        <dbReference type="ARBA" id="ARBA00022553"/>
    </source>
</evidence>
<dbReference type="PROSITE" id="PS00622">
    <property type="entry name" value="HTH_LUXR_1"/>
    <property type="match status" value="1"/>
</dbReference>
<keyword evidence="9" id="KW-1185">Reference proteome</keyword>
<accession>A0ABW3D8A4</accession>
<evidence type="ECO:0000256" key="5">
    <source>
        <dbReference type="PROSITE-ProRule" id="PRU00169"/>
    </source>
</evidence>
<dbReference type="SUPFAM" id="SSF46894">
    <property type="entry name" value="C-terminal effector domain of the bipartite response regulators"/>
    <property type="match status" value="1"/>
</dbReference>
<proteinExistence type="predicted"/>
<dbReference type="InterPro" id="IPR001789">
    <property type="entry name" value="Sig_transdc_resp-reg_receiver"/>
</dbReference>
<dbReference type="RefSeq" id="WP_379286015.1">
    <property type="nucleotide sequence ID" value="NZ_JBHTIU010000009.1"/>
</dbReference>
<evidence type="ECO:0000256" key="2">
    <source>
        <dbReference type="ARBA" id="ARBA00023015"/>
    </source>
</evidence>
<keyword evidence="1 5" id="KW-0597">Phosphoprotein</keyword>
<feature type="domain" description="HTH luxR-type" evidence="6">
    <location>
        <begin position="144"/>
        <end position="209"/>
    </location>
</feature>
<name>A0ABW3D8A4_9BACL</name>
<dbReference type="SUPFAM" id="SSF52172">
    <property type="entry name" value="CheY-like"/>
    <property type="match status" value="1"/>
</dbReference>
<evidence type="ECO:0000313" key="8">
    <source>
        <dbReference type="EMBL" id="MFD0868145.1"/>
    </source>
</evidence>
<dbReference type="Pfam" id="PF00072">
    <property type="entry name" value="Response_reg"/>
    <property type="match status" value="1"/>
</dbReference>
<evidence type="ECO:0000256" key="4">
    <source>
        <dbReference type="ARBA" id="ARBA00023163"/>
    </source>
</evidence>
<dbReference type="PANTHER" id="PTHR43214:SF43">
    <property type="entry name" value="TWO-COMPONENT RESPONSE REGULATOR"/>
    <property type="match status" value="1"/>
</dbReference>
<evidence type="ECO:0000259" key="6">
    <source>
        <dbReference type="PROSITE" id="PS50043"/>
    </source>
</evidence>
<dbReference type="InterPro" id="IPR058245">
    <property type="entry name" value="NreC/VraR/RcsB-like_REC"/>
</dbReference>
<dbReference type="CDD" id="cd17535">
    <property type="entry name" value="REC_NarL-like"/>
    <property type="match status" value="1"/>
</dbReference>
<dbReference type="Proteomes" id="UP001597120">
    <property type="component" value="Unassembled WGS sequence"/>
</dbReference>
<dbReference type="Gene3D" id="3.40.50.2300">
    <property type="match status" value="1"/>
</dbReference>
<dbReference type="CDD" id="cd06170">
    <property type="entry name" value="LuxR_C_like"/>
    <property type="match status" value="1"/>
</dbReference>
<keyword evidence="4" id="KW-0804">Transcription</keyword>
<evidence type="ECO:0000259" key="7">
    <source>
        <dbReference type="PROSITE" id="PS50110"/>
    </source>
</evidence>
<dbReference type="PANTHER" id="PTHR43214">
    <property type="entry name" value="TWO-COMPONENT RESPONSE REGULATOR"/>
    <property type="match status" value="1"/>
</dbReference>
<protein>
    <submittedName>
        <fullName evidence="8">Response regulator</fullName>
    </submittedName>
</protein>
<dbReference type="EMBL" id="JBHTIU010000009">
    <property type="protein sequence ID" value="MFD0868145.1"/>
    <property type="molecule type" value="Genomic_DNA"/>
</dbReference>
<gene>
    <name evidence="8" type="ORF">ACFQ03_03210</name>
</gene>
<feature type="domain" description="Response regulatory" evidence="7">
    <location>
        <begin position="4"/>
        <end position="120"/>
    </location>
</feature>
<dbReference type="InterPro" id="IPR000792">
    <property type="entry name" value="Tscrpt_reg_LuxR_C"/>
</dbReference>